<feature type="domain" description="AMP-dependent synthetase/ligase" evidence="1">
    <location>
        <begin position="459"/>
        <end position="679"/>
    </location>
</feature>
<dbReference type="CDD" id="cd19543">
    <property type="entry name" value="DCL_NRPS"/>
    <property type="match status" value="1"/>
</dbReference>
<dbReference type="Pfam" id="PF00668">
    <property type="entry name" value="Condensation"/>
    <property type="match status" value="1"/>
</dbReference>
<protein>
    <submittedName>
        <fullName evidence="3">AMP-binding protein</fullName>
    </submittedName>
</protein>
<name>A0ABS1YAK6_9ACTN</name>
<dbReference type="PANTHER" id="PTHR45527">
    <property type="entry name" value="NONRIBOSOMAL PEPTIDE SYNTHETASE"/>
    <property type="match status" value="1"/>
</dbReference>
<dbReference type="InterPro" id="IPR020845">
    <property type="entry name" value="AMP-binding_CS"/>
</dbReference>
<dbReference type="Pfam" id="PF00501">
    <property type="entry name" value="AMP-binding"/>
    <property type="match status" value="1"/>
</dbReference>
<dbReference type="InterPro" id="IPR001242">
    <property type="entry name" value="Condensation_dom"/>
</dbReference>
<reference evidence="3 4" key="1">
    <citation type="submission" date="2021-01" db="EMBL/GenBank/DDBJ databases">
        <title>Draft genome sequence of Micromonospora sp. strain STR1s_6.</title>
        <authorList>
            <person name="Karlyshev A."/>
            <person name="Jawad R."/>
        </authorList>
    </citation>
    <scope>NUCLEOTIDE SEQUENCE [LARGE SCALE GENOMIC DNA]</scope>
    <source>
        <strain evidence="3 4">STR1S-6</strain>
    </source>
</reference>
<dbReference type="SUPFAM" id="SSF52777">
    <property type="entry name" value="CoA-dependent acyltransferases"/>
    <property type="match status" value="2"/>
</dbReference>
<organism evidence="3 4">
    <name type="scientific">Micromonospora tarensis</name>
    <dbReference type="NCBI Taxonomy" id="2806100"/>
    <lineage>
        <taxon>Bacteria</taxon>
        <taxon>Bacillati</taxon>
        <taxon>Actinomycetota</taxon>
        <taxon>Actinomycetes</taxon>
        <taxon>Micromonosporales</taxon>
        <taxon>Micromonosporaceae</taxon>
        <taxon>Micromonospora</taxon>
    </lineage>
</organism>
<feature type="domain" description="Condensation" evidence="2">
    <location>
        <begin position="2"/>
        <end position="437"/>
    </location>
</feature>
<dbReference type="Gene3D" id="3.40.50.980">
    <property type="match status" value="2"/>
</dbReference>
<comment type="caution">
    <text evidence="3">The sequence shown here is derived from an EMBL/GenBank/DDBJ whole genome shotgun (WGS) entry which is preliminary data.</text>
</comment>
<evidence type="ECO:0000313" key="4">
    <source>
        <dbReference type="Proteomes" id="UP000622245"/>
    </source>
</evidence>
<dbReference type="Proteomes" id="UP000622245">
    <property type="component" value="Unassembled WGS sequence"/>
</dbReference>
<proteinExistence type="predicted"/>
<accession>A0ABS1YAK6</accession>
<dbReference type="Gene3D" id="3.30.559.10">
    <property type="entry name" value="Chloramphenicol acetyltransferase-like domain"/>
    <property type="match status" value="1"/>
</dbReference>
<dbReference type="SUPFAM" id="SSF56801">
    <property type="entry name" value="Acetyl-CoA synthetase-like"/>
    <property type="match status" value="1"/>
</dbReference>
<dbReference type="PANTHER" id="PTHR45527:SF1">
    <property type="entry name" value="FATTY ACID SYNTHASE"/>
    <property type="match status" value="1"/>
</dbReference>
<evidence type="ECO:0000259" key="2">
    <source>
        <dbReference type="Pfam" id="PF00668"/>
    </source>
</evidence>
<evidence type="ECO:0000313" key="3">
    <source>
        <dbReference type="EMBL" id="MBM0274429.1"/>
    </source>
</evidence>
<dbReference type="PROSITE" id="PS00455">
    <property type="entry name" value="AMP_BINDING"/>
    <property type="match status" value="1"/>
</dbReference>
<keyword evidence="4" id="KW-1185">Reference proteome</keyword>
<dbReference type="InterPro" id="IPR023213">
    <property type="entry name" value="CAT-like_dom_sf"/>
</dbReference>
<sequence length="690" mass="73801">MLPLAPLQAGLLFHARYDERGVDLYNVQLVFDLTGELDRVALRRAAETVLRRHENLRAEFRSDSDGQPVQAIHRAVEVPWVETDLRGLADDALAAELDRLTAADLAQRFELRRPPLIRFIVVRTGEQKHRLLVTHHHILLDGWSGPIMLGELFALYGAGGDDSGLPPVVPFRNYLAWLAEQDPQAAAEAWRAALAGLDEPTLVAPARRDRPPMRPDPVARLLPARTTALVGAQARRHGLTLNTVVQGAWGLLLCGLTGRRDVVFGETVNGRPTDVPGVDRMVGLFVNTLPVRVRVEPADTLLDVLVRLREQQLGLLPFQHLGLGEIQRLAGHSELFDTATVFENFPVDVGGLAEATHGLGVVDGTIRDATHYPLALASGQTGQQLSVRLYHRTDVFDADTVALLAQRLEGILEAFAADPQQPVTDAEALPAAEREQVLTQWHGPVRPVPSGGFAELFDAALPAWPDRTAVTDVASGRQLTYAELAAASTRLAVHLADQGVGPESVVAVVVPRSALWLTAMLAVWRAGGSYVPVDAELPAERLSWLLADAAPALVLTVTSVATAVSGAWTGRTIVLDDAAVEAAVAARAATAPPVRLRPEHAAYMIYTSGSTGTPKGVVVSHAGLPALAGSHAERLSIQPGDRVLQAVSPSFDPSIGDVAMTLLSGATLVLAPGGRLRPATTWSPSSTPPR</sequence>
<evidence type="ECO:0000259" key="1">
    <source>
        <dbReference type="Pfam" id="PF00501"/>
    </source>
</evidence>
<dbReference type="InterPro" id="IPR000873">
    <property type="entry name" value="AMP-dep_synth/lig_dom"/>
</dbReference>
<dbReference type="EMBL" id="JAEVHL010000006">
    <property type="protein sequence ID" value="MBM0274429.1"/>
    <property type="molecule type" value="Genomic_DNA"/>
</dbReference>
<gene>
    <name evidence="3" type="ORF">JM949_02600</name>
</gene>
<dbReference type="RefSeq" id="WP_203146854.1">
    <property type="nucleotide sequence ID" value="NZ_JAEVHL010000006.1"/>
</dbReference>
<dbReference type="Gene3D" id="3.30.559.30">
    <property type="entry name" value="Nonribosomal peptide synthetase, condensation domain"/>
    <property type="match status" value="1"/>
</dbReference>